<sequence length="176" mass="19732">MGILQEDIAGDVSAMPVCQRCGSDRVVREAWACWNPATGLWELETVFDREYCHQCEAETRCRWKRAAEVPRAAIRDLNDRFRRKGAGHGSVVITQGVQAKGAAFIDKAITAVRGFDGFNEANDPWAEHDFGVVEVEGDRVFWKIDPYDLSLTMLSQNPANEGVTHRVLTIMLASEY</sequence>
<dbReference type="Proteomes" id="UP000199382">
    <property type="component" value="Unassembled WGS sequence"/>
</dbReference>
<evidence type="ECO:0000313" key="2">
    <source>
        <dbReference type="Proteomes" id="UP000199382"/>
    </source>
</evidence>
<reference evidence="1 2" key="1">
    <citation type="submission" date="2016-10" db="EMBL/GenBank/DDBJ databases">
        <authorList>
            <person name="de Groot N.N."/>
        </authorList>
    </citation>
    <scope>NUCLEOTIDE SEQUENCE [LARGE SCALE GENOMIC DNA]</scope>
    <source>
        <strain evidence="1 2">DSM 25294</strain>
    </source>
</reference>
<dbReference type="RefSeq" id="WP_212635141.1">
    <property type="nucleotide sequence ID" value="NZ_FNEK01000075.1"/>
</dbReference>
<dbReference type="EMBL" id="FNEK01000075">
    <property type="protein sequence ID" value="SDL26423.1"/>
    <property type="molecule type" value="Genomic_DNA"/>
</dbReference>
<dbReference type="InterPro" id="IPR022243">
    <property type="entry name" value="DUF3768"/>
</dbReference>
<dbReference type="Pfam" id="PF12599">
    <property type="entry name" value="DUF3768"/>
    <property type="match status" value="1"/>
</dbReference>
<dbReference type="STRING" id="571298.SAMN04488026_107515"/>
<organism evidence="1 2">
    <name type="scientific">Aliiruegeria lutimaris</name>
    <dbReference type="NCBI Taxonomy" id="571298"/>
    <lineage>
        <taxon>Bacteria</taxon>
        <taxon>Pseudomonadati</taxon>
        <taxon>Pseudomonadota</taxon>
        <taxon>Alphaproteobacteria</taxon>
        <taxon>Rhodobacterales</taxon>
        <taxon>Roseobacteraceae</taxon>
        <taxon>Aliiruegeria</taxon>
    </lineage>
</organism>
<evidence type="ECO:0000313" key="1">
    <source>
        <dbReference type="EMBL" id="SDL26423.1"/>
    </source>
</evidence>
<dbReference type="AlphaFoldDB" id="A0A1G9INB9"/>
<evidence type="ECO:0008006" key="3">
    <source>
        <dbReference type="Google" id="ProtNLM"/>
    </source>
</evidence>
<keyword evidence="2" id="KW-1185">Reference proteome</keyword>
<gene>
    <name evidence="1" type="ORF">SAMN04488026_107515</name>
</gene>
<name>A0A1G9INB9_9RHOB</name>
<proteinExistence type="predicted"/>
<accession>A0A1G9INB9</accession>
<protein>
    <recommendedName>
        <fullName evidence="3">DUF3768 domain-containing protein</fullName>
    </recommendedName>
</protein>